<name>A0ACB8SGC5_9AGAM</name>
<dbReference type="Proteomes" id="UP000814140">
    <property type="component" value="Unassembled WGS sequence"/>
</dbReference>
<proteinExistence type="predicted"/>
<reference evidence="1" key="2">
    <citation type="journal article" date="2022" name="New Phytol.">
        <title>Evolutionary transition to the ectomycorrhizal habit in the genomes of a hyperdiverse lineage of mushroom-forming fungi.</title>
        <authorList>
            <person name="Looney B."/>
            <person name="Miyauchi S."/>
            <person name="Morin E."/>
            <person name="Drula E."/>
            <person name="Courty P.E."/>
            <person name="Kohler A."/>
            <person name="Kuo A."/>
            <person name="LaButti K."/>
            <person name="Pangilinan J."/>
            <person name="Lipzen A."/>
            <person name="Riley R."/>
            <person name="Andreopoulos W."/>
            <person name="He G."/>
            <person name="Johnson J."/>
            <person name="Nolan M."/>
            <person name="Tritt A."/>
            <person name="Barry K.W."/>
            <person name="Grigoriev I.V."/>
            <person name="Nagy L.G."/>
            <person name="Hibbett D."/>
            <person name="Henrissat B."/>
            <person name="Matheny P.B."/>
            <person name="Labbe J."/>
            <person name="Martin F.M."/>
        </authorList>
    </citation>
    <scope>NUCLEOTIDE SEQUENCE</scope>
    <source>
        <strain evidence="1">HHB10654</strain>
    </source>
</reference>
<comment type="caution">
    <text evidence="1">The sequence shown here is derived from an EMBL/GenBank/DDBJ whole genome shotgun (WGS) entry which is preliminary data.</text>
</comment>
<organism evidence="1 2">
    <name type="scientific">Artomyces pyxidatus</name>
    <dbReference type="NCBI Taxonomy" id="48021"/>
    <lineage>
        <taxon>Eukaryota</taxon>
        <taxon>Fungi</taxon>
        <taxon>Dikarya</taxon>
        <taxon>Basidiomycota</taxon>
        <taxon>Agaricomycotina</taxon>
        <taxon>Agaricomycetes</taxon>
        <taxon>Russulales</taxon>
        <taxon>Auriscalpiaceae</taxon>
        <taxon>Artomyces</taxon>
    </lineage>
</organism>
<reference evidence="1" key="1">
    <citation type="submission" date="2021-03" db="EMBL/GenBank/DDBJ databases">
        <authorList>
            <consortium name="DOE Joint Genome Institute"/>
            <person name="Ahrendt S."/>
            <person name="Looney B.P."/>
            <person name="Miyauchi S."/>
            <person name="Morin E."/>
            <person name="Drula E."/>
            <person name="Courty P.E."/>
            <person name="Chicoki N."/>
            <person name="Fauchery L."/>
            <person name="Kohler A."/>
            <person name="Kuo A."/>
            <person name="Labutti K."/>
            <person name="Pangilinan J."/>
            <person name="Lipzen A."/>
            <person name="Riley R."/>
            <person name="Andreopoulos W."/>
            <person name="He G."/>
            <person name="Johnson J."/>
            <person name="Barry K.W."/>
            <person name="Grigoriev I.V."/>
            <person name="Nagy L."/>
            <person name="Hibbett D."/>
            <person name="Henrissat B."/>
            <person name="Matheny P.B."/>
            <person name="Labbe J."/>
            <person name="Martin F."/>
        </authorList>
    </citation>
    <scope>NUCLEOTIDE SEQUENCE</scope>
    <source>
        <strain evidence="1">HHB10654</strain>
    </source>
</reference>
<evidence type="ECO:0000313" key="2">
    <source>
        <dbReference type="Proteomes" id="UP000814140"/>
    </source>
</evidence>
<sequence length="108" mass="12099">MAVGTKWNRQRREIQRRVEGESEGGAARRRPMAPDSDAGNHVAAGGSGRARRDRGRNEVKLLAEDNTSGGEDGESESGRRDDARWRPIRMLRATWRRDEAPAQCPTMK</sequence>
<accession>A0ACB8SGC5</accession>
<protein>
    <submittedName>
        <fullName evidence="1">Uncharacterized protein</fullName>
    </submittedName>
</protein>
<evidence type="ECO:0000313" key="1">
    <source>
        <dbReference type="EMBL" id="KAI0055090.1"/>
    </source>
</evidence>
<gene>
    <name evidence="1" type="ORF">BV25DRAFT_1843195</name>
</gene>
<keyword evidence="2" id="KW-1185">Reference proteome</keyword>
<dbReference type="EMBL" id="MU277312">
    <property type="protein sequence ID" value="KAI0055090.1"/>
    <property type="molecule type" value="Genomic_DNA"/>
</dbReference>